<comment type="caution">
    <text evidence="4">The sequence shown here is derived from an EMBL/GenBank/DDBJ whole genome shotgun (WGS) entry which is preliminary data.</text>
</comment>
<keyword evidence="5" id="KW-1185">Reference proteome</keyword>
<dbReference type="GO" id="GO:0003700">
    <property type="term" value="F:DNA-binding transcription factor activity"/>
    <property type="evidence" value="ECO:0007669"/>
    <property type="project" value="InterPro"/>
</dbReference>
<evidence type="ECO:0000256" key="1">
    <source>
        <dbReference type="ARBA" id="ARBA00023015"/>
    </source>
</evidence>
<dbReference type="Pfam" id="PF12833">
    <property type="entry name" value="HTH_18"/>
    <property type="match status" value="1"/>
</dbReference>
<gene>
    <name evidence="4" type="ORF">C8E00_102590</name>
</gene>
<dbReference type="SUPFAM" id="SSF46689">
    <property type="entry name" value="Homeodomain-like"/>
    <property type="match status" value="2"/>
</dbReference>
<evidence type="ECO:0000256" key="2">
    <source>
        <dbReference type="ARBA" id="ARBA00023163"/>
    </source>
</evidence>
<dbReference type="Gene3D" id="1.10.10.60">
    <property type="entry name" value="Homeodomain-like"/>
    <property type="match status" value="1"/>
</dbReference>
<dbReference type="InterPro" id="IPR009057">
    <property type="entry name" value="Homeodomain-like_sf"/>
</dbReference>
<name>A0A4V3F5G4_9GAMM</name>
<reference evidence="4 5" key="1">
    <citation type="submission" date="2019-03" db="EMBL/GenBank/DDBJ databases">
        <title>Genomic Encyclopedia of Type Strains, Phase IV (KMG-IV): sequencing the most valuable type-strain genomes for metagenomic binning, comparative biology and taxonomic classification.</title>
        <authorList>
            <person name="Goeker M."/>
        </authorList>
    </citation>
    <scope>NUCLEOTIDE SEQUENCE [LARGE SCALE GENOMIC DNA]</scope>
    <source>
        <strain evidence="4 5">DSM 6770</strain>
    </source>
</reference>
<dbReference type="AlphaFoldDB" id="A0A4V3F5G4"/>
<proteinExistence type="predicted"/>
<dbReference type="CDD" id="cd03136">
    <property type="entry name" value="GATase1_AraC_ArgR_like"/>
    <property type="match status" value="1"/>
</dbReference>
<dbReference type="PANTHER" id="PTHR43130">
    <property type="entry name" value="ARAC-FAMILY TRANSCRIPTIONAL REGULATOR"/>
    <property type="match status" value="1"/>
</dbReference>
<keyword evidence="2" id="KW-0804">Transcription</keyword>
<keyword evidence="1" id="KW-0805">Transcription regulation</keyword>
<organism evidence="4 5">
    <name type="scientific">Chromohalobacter marismortui</name>
    <dbReference type="NCBI Taxonomy" id="42055"/>
    <lineage>
        <taxon>Bacteria</taxon>
        <taxon>Pseudomonadati</taxon>
        <taxon>Pseudomonadota</taxon>
        <taxon>Gammaproteobacteria</taxon>
        <taxon>Oceanospirillales</taxon>
        <taxon>Halomonadaceae</taxon>
        <taxon>Chromohalobacter</taxon>
    </lineage>
</organism>
<dbReference type="EMBL" id="SOBR01000002">
    <property type="protein sequence ID" value="TDU24086.1"/>
    <property type="molecule type" value="Genomic_DNA"/>
</dbReference>
<evidence type="ECO:0000259" key="3">
    <source>
        <dbReference type="PROSITE" id="PS01124"/>
    </source>
</evidence>
<feature type="domain" description="HTH araC/xylS-type" evidence="3">
    <location>
        <begin position="240"/>
        <end position="338"/>
    </location>
</feature>
<dbReference type="SUPFAM" id="SSF52317">
    <property type="entry name" value="Class I glutamine amidotransferase-like"/>
    <property type="match status" value="1"/>
</dbReference>
<dbReference type="Gene3D" id="3.40.50.880">
    <property type="match status" value="1"/>
</dbReference>
<protein>
    <submittedName>
        <fullName evidence="4">AraC family transcriptional regulator with amidase-like domain</fullName>
    </submittedName>
</protein>
<dbReference type="InterPro" id="IPR018060">
    <property type="entry name" value="HTH_AraC"/>
</dbReference>
<evidence type="ECO:0000313" key="5">
    <source>
        <dbReference type="Proteomes" id="UP000295380"/>
    </source>
</evidence>
<dbReference type="SMART" id="SM00342">
    <property type="entry name" value="HTH_ARAC"/>
    <property type="match status" value="1"/>
</dbReference>
<dbReference type="PANTHER" id="PTHR43130:SF3">
    <property type="entry name" value="HTH-TYPE TRANSCRIPTIONAL REGULATOR RV1931C"/>
    <property type="match status" value="1"/>
</dbReference>
<dbReference type="OrthoDB" id="6057514at2"/>
<dbReference type="GO" id="GO:0043565">
    <property type="term" value="F:sequence-specific DNA binding"/>
    <property type="evidence" value="ECO:0007669"/>
    <property type="project" value="InterPro"/>
</dbReference>
<dbReference type="Proteomes" id="UP000295380">
    <property type="component" value="Unassembled WGS sequence"/>
</dbReference>
<evidence type="ECO:0000313" key="4">
    <source>
        <dbReference type="EMBL" id="TDU24086.1"/>
    </source>
</evidence>
<dbReference type="InterPro" id="IPR029062">
    <property type="entry name" value="Class_I_gatase-like"/>
</dbReference>
<sequence>MIFAMSELSTTDWPYPRPEQPPVPRPGEAAHTVDVWVVPNFSMLTLFCLLEPLRVANRFGRTLFAWRLLSADGEAVVASNGVRIEVDGPLEAHCHGELLMVISSYQPEVSVTSAERAVLRHVAAHGGRVGGLDTAPFILARAGLLDHHRVALHWESVPAFRAEFPHIAVSEARFEFAGQRLTGSGGAAGIDMMLQWIEHDYGPALANAVGRQLVHQRVSEEEAWKAGAARTLEDLPRSVVRALAVMEAHLDQVLPMPEICRLAGQSQRQLTRLFVAHFGETPKQCYLGMRLDYARRLLADSRCRVTEAALSSGFVHLAHFSRVYQARFGERPSVTAERGTV</sequence>
<accession>A0A4V3F5G4</accession>
<dbReference type="InterPro" id="IPR052158">
    <property type="entry name" value="INH-QAR"/>
</dbReference>
<dbReference type="PROSITE" id="PS01124">
    <property type="entry name" value="HTH_ARAC_FAMILY_2"/>
    <property type="match status" value="1"/>
</dbReference>